<dbReference type="AlphaFoldDB" id="A0A9W8Y6Y8"/>
<organism evidence="3 4">
    <name type="scientific">Neocucurbitaria cava</name>
    <dbReference type="NCBI Taxonomy" id="798079"/>
    <lineage>
        <taxon>Eukaryota</taxon>
        <taxon>Fungi</taxon>
        <taxon>Dikarya</taxon>
        <taxon>Ascomycota</taxon>
        <taxon>Pezizomycotina</taxon>
        <taxon>Dothideomycetes</taxon>
        <taxon>Pleosporomycetidae</taxon>
        <taxon>Pleosporales</taxon>
        <taxon>Pleosporineae</taxon>
        <taxon>Cucurbitariaceae</taxon>
        <taxon>Neocucurbitaria</taxon>
    </lineage>
</organism>
<evidence type="ECO:0000313" key="3">
    <source>
        <dbReference type="EMBL" id="KAJ4369763.1"/>
    </source>
</evidence>
<dbReference type="SUPFAM" id="SSF51735">
    <property type="entry name" value="NAD(P)-binding Rossmann-fold domains"/>
    <property type="match status" value="1"/>
</dbReference>
<comment type="similarity">
    <text evidence="1">Belongs to the short-chain dehydrogenases/reductases (SDR) family.</text>
</comment>
<dbReference type="OrthoDB" id="5336600at2759"/>
<dbReference type="CDD" id="cd05233">
    <property type="entry name" value="SDR_c"/>
    <property type="match status" value="1"/>
</dbReference>
<evidence type="ECO:0000256" key="1">
    <source>
        <dbReference type="ARBA" id="ARBA00006484"/>
    </source>
</evidence>
<accession>A0A9W8Y6Y8</accession>
<dbReference type="PANTHER" id="PTHR43669:SF4">
    <property type="entry name" value="SHORT-CHAIN DEHYDROGENASE"/>
    <property type="match status" value="1"/>
</dbReference>
<name>A0A9W8Y6Y8_9PLEO</name>
<evidence type="ECO:0000256" key="2">
    <source>
        <dbReference type="ARBA" id="ARBA00023002"/>
    </source>
</evidence>
<sequence length="150" mass="16015">MTAEQQTVLILGAGPNIGAGVAEQFADNGYKVVLTSRKQHDDATPAYSYVQGDLSDPMSVVEIFAKVREISGEPSVVVYNAAAVSRTAKENTFDLELSTFESDLNVNTTSVFVAIKEALKSFTSLPASASKTFIYTYVSIQPPISKAGLV</sequence>
<dbReference type="Gene3D" id="3.40.50.720">
    <property type="entry name" value="NAD(P)-binding Rossmann-like Domain"/>
    <property type="match status" value="1"/>
</dbReference>
<dbReference type="InterPro" id="IPR036291">
    <property type="entry name" value="NAD(P)-bd_dom_sf"/>
</dbReference>
<keyword evidence="2" id="KW-0560">Oxidoreductase</keyword>
<keyword evidence="4" id="KW-1185">Reference proteome</keyword>
<dbReference type="Pfam" id="PF13561">
    <property type="entry name" value="adh_short_C2"/>
    <property type="match status" value="1"/>
</dbReference>
<protein>
    <submittedName>
        <fullName evidence="3">Short chain dehydrogenase/reductase dmxR12</fullName>
    </submittedName>
</protein>
<gene>
    <name evidence="3" type="primary">DMXR12_2</name>
    <name evidence="3" type="ORF">N0V83_005527</name>
</gene>
<dbReference type="EMBL" id="JAPEUY010000009">
    <property type="protein sequence ID" value="KAJ4369763.1"/>
    <property type="molecule type" value="Genomic_DNA"/>
</dbReference>
<reference evidence="3" key="1">
    <citation type="submission" date="2022-10" db="EMBL/GenBank/DDBJ databases">
        <title>Tapping the CABI collections for fungal endophytes: first genome assemblies for Collariella, Neodidymelliopsis, Ascochyta clinopodiicola, Didymella pomorum, Didymosphaeria variabile, Neocosmospora piperis and Neocucurbitaria cava.</title>
        <authorList>
            <person name="Hill R."/>
        </authorList>
    </citation>
    <scope>NUCLEOTIDE SEQUENCE</scope>
    <source>
        <strain evidence="3">IMI 356814</strain>
    </source>
</reference>
<comment type="caution">
    <text evidence="3">The sequence shown here is derived from an EMBL/GenBank/DDBJ whole genome shotgun (WGS) entry which is preliminary data.</text>
</comment>
<dbReference type="PANTHER" id="PTHR43669">
    <property type="entry name" value="5-KETO-D-GLUCONATE 5-REDUCTASE"/>
    <property type="match status" value="1"/>
</dbReference>
<evidence type="ECO:0000313" key="4">
    <source>
        <dbReference type="Proteomes" id="UP001140560"/>
    </source>
</evidence>
<dbReference type="Proteomes" id="UP001140560">
    <property type="component" value="Unassembled WGS sequence"/>
</dbReference>
<dbReference type="InterPro" id="IPR002347">
    <property type="entry name" value="SDR_fam"/>
</dbReference>
<proteinExistence type="inferred from homology"/>
<dbReference type="GO" id="GO:0016491">
    <property type="term" value="F:oxidoreductase activity"/>
    <property type="evidence" value="ECO:0007669"/>
    <property type="project" value="UniProtKB-KW"/>
</dbReference>